<dbReference type="Proteomes" id="UP000294817">
    <property type="component" value="Unassembled WGS sequence"/>
</dbReference>
<name>A0A4R8ERW5_9BACT</name>
<dbReference type="EMBL" id="SODZ01000008">
    <property type="protein sequence ID" value="TDX14976.1"/>
    <property type="molecule type" value="Genomic_DNA"/>
</dbReference>
<keyword evidence="2" id="KW-1185">Reference proteome</keyword>
<comment type="caution">
    <text evidence="1">The sequence shown here is derived from an EMBL/GenBank/DDBJ whole genome shotgun (WGS) entry which is preliminary data.</text>
</comment>
<reference evidence="1 2" key="1">
    <citation type="submission" date="2019-03" db="EMBL/GenBank/DDBJ databases">
        <title>Genomic Encyclopedia of Type Strains, Phase IV (KMG-IV): sequencing the most valuable type-strain genomes for metagenomic binning, comparative biology and taxonomic classification.</title>
        <authorList>
            <person name="Goeker M."/>
        </authorList>
    </citation>
    <scope>NUCLEOTIDE SEQUENCE [LARGE SCALE GENOMIC DNA]</scope>
    <source>
        <strain evidence="1 2">DSM 13575</strain>
    </source>
</reference>
<accession>A0A4R8ERW5</accession>
<proteinExistence type="predicted"/>
<evidence type="ECO:0000313" key="1">
    <source>
        <dbReference type="EMBL" id="TDX14976.1"/>
    </source>
</evidence>
<protein>
    <submittedName>
        <fullName evidence="1">Uncharacterized protein</fullName>
    </submittedName>
</protein>
<dbReference type="AlphaFoldDB" id="A0A4R8ERW5"/>
<organism evidence="1 2">
    <name type="scientific">Petrotoga sibirica</name>
    <dbReference type="NCBI Taxonomy" id="156202"/>
    <lineage>
        <taxon>Bacteria</taxon>
        <taxon>Thermotogati</taxon>
        <taxon>Thermotogota</taxon>
        <taxon>Thermotogae</taxon>
        <taxon>Petrotogales</taxon>
        <taxon>Petrotogaceae</taxon>
        <taxon>Petrotoga</taxon>
    </lineage>
</organism>
<gene>
    <name evidence="1" type="ORF">C8D74_10811</name>
</gene>
<evidence type="ECO:0000313" key="2">
    <source>
        <dbReference type="Proteomes" id="UP000294817"/>
    </source>
</evidence>
<sequence length="134" mass="16728">MKKKNFKKLLKRVNRSFGIVTETIMMNELKKLNENEWRYWLFSVDDVIKDEDFKKEFEMKGIVRYSFELKKEFTYAQLFYPLSQWRSGNIMFDNKYKLAYWDYVNELQFEFWAKLIEGKFNLERILKEEFNFLF</sequence>
<dbReference type="RefSeq" id="WP_103876892.1">
    <property type="nucleotide sequence ID" value="NZ_SODZ01000008.1"/>
</dbReference>